<accession>A0A078LW14</accession>
<feature type="domain" description="Bacillithiol biosynthesis BshC C-terminal coiled-coil" evidence="4">
    <location>
        <begin position="372"/>
        <end position="502"/>
    </location>
</feature>
<gene>
    <name evidence="2" type="primary">bshC</name>
    <name evidence="5" type="ORF">BN1048_00449</name>
</gene>
<dbReference type="Pfam" id="PF10079">
    <property type="entry name" value="Rossmann-like_BshC"/>
    <property type="match status" value="1"/>
</dbReference>
<dbReference type="eggNOG" id="COG4365">
    <property type="taxonomic scope" value="Bacteria"/>
</dbReference>
<keyword evidence="1 2" id="KW-0436">Ligase</keyword>
<name>A0A078LW14_9STAP</name>
<reference evidence="5 6" key="1">
    <citation type="submission" date="2014-07" db="EMBL/GenBank/DDBJ databases">
        <authorList>
            <person name="Urmite Genomes Urmite Genomes"/>
        </authorList>
    </citation>
    <scope>NUCLEOTIDE SEQUENCE [LARGE SCALE GENOMIC DNA]</scope>
    <source>
        <strain evidence="5 6">13MG44_air</strain>
    </source>
</reference>
<dbReference type="InterPro" id="IPR055399">
    <property type="entry name" value="CC_BshC"/>
</dbReference>
<comment type="function">
    <text evidence="2">Involved in bacillithiol (BSH) biosynthesis. May catalyze the last step of the pathway, the addition of cysteine to glucosamine malate (GlcN-Mal) to generate BSH.</text>
</comment>
<evidence type="ECO:0000259" key="4">
    <source>
        <dbReference type="Pfam" id="PF24850"/>
    </source>
</evidence>
<keyword evidence="6" id="KW-1185">Reference proteome</keyword>
<dbReference type="OrthoDB" id="9765151at2"/>
<dbReference type="InterPro" id="IPR011199">
    <property type="entry name" value="Bacillithiol_biosynth_BshC"/>
</dbReference>
<dbReference type="HOGENOM" id="CLU_022249_1_0_9"/>
<dbReference type="EC" id="6.-.-.-" evidence="2"/>
<dbReference type="AlphaFoldDB" id="A0A078LW14"/>
<organism evidence="5 6">
    <name type="scientific">Jeotgalicoccus saudimassiliensis</name>
    <dbReference type="NCBI Taxonomy" id="1461582"/>
    <lineage>
        <taxon>Bacteria</taxon>
        <taxon>Bacillati</taxon>
        <taxon>Bacillota</taxon>
        <taxon>Bacilli</taxon>
        <taxon>Bacillales</taxon>
        <taxon>Staphylococcaceae</taxon>
        <taxon>Jeotgalicoccus</taxon>
    </lineage>
</organism>
<dbReference type="Proteomes" id="UP000044136">
    <property type="component" value="Unassembled WGS sequence"/>
</dbReference>
<dbReference type="NCBIfam" id="TIGR03998">
    <property type="entry name" value="thiol_BshC"/>
    <property type="match status" value="1"/>
</dbReference>
<evidence type="ECO:0000313" key="5">
    <source>
        <dbReference type="EMBL" id="CDZ99403.1"/>
    </source>
</evidence>
<comment type="similarity">
    <text evidence="2">Belongs to the BshC family.</text>
</comment>
<evidence type="ECO:0000259" key="3">
    <source>
        <dbReference type="Pfam" id="PF10079"/>
    </source>
</evidence>
<dbReference type="HAMAP" id="MF_01867">
    <property type="entry name" value="BshC"/>
    <property type="match status" value="1"/>
</dbReference>
<protein>
    <recommendedName>
        <fullName evidence="2">Putative cysteine ligase BshC</fullName>
        <ecNumber evidence="2">6.-.-.-</ecNumber>
    </recommendedName>
</protein>
<dbReference type="Pfam" id="PF24850">
    <property type="entry name" value="CC_BshC"/>
    <property type="match status" value="1"/>
</dbReference>
<dbReference type="RefSeq" id="WP_035807980.1">
    <property type="nucleotide sequence ID" value="NZ_CCSE01000001.1"/>
</dbReference>
<evidence type="ECO:0000256" key="2">
    <source>
        <dbReference type="HAMAP-Rule" id="MF_01867"/>
    </source>
</evidence>
<dbReference type="EMBL" id="CCSE01000001">
    <property type="protein sequence ID" value="CDZ99403.1"/>
    <property type="molecule type" value="Genomic_DNA"/>
</dbReference>
<feature type="domain" description="Bacillithiol biosynthesis BshC N-terminal Rossmann-like" evidence="3">
    <location>
        <begin position="15"/>
        <end position="369"/>
    </location>
</feature>
<dbReference type="InterPro" id="IPR055398">
    <property type="entry name" value="Rossmann-like_BshC"/>
</dbReference>
<dbReference type="GO" id="GO:0016874">
    <property type="term" value="F:ligase activity"/>
    <property type="evidence" value="ECO:0007669"/>
    <property type="project" value="UniProtKB-UniRule"/>
</dbReference>
<dbReference type="PIRSF" id="PIRSF012535">
    <property type="entry name" value="UCP012535"/>
    <property type="match status" value="1"/>
</dbReference>
<dbReference type="STRING" id="1461582.BN1048_00449"/>
<evidence type="ECO:0000313" key="6">
    <source>
        <dbReference type="Proteomes" id="UP000044136"/>
    </source>
</evidence>
<proteinExistence type="inferred from homology"/>
<sequence>MHFETIDFSGNIHNTADNKQFYGGLSYDEAGIREVLQRPAHSHTGELGSIIEADMERYGLTDAGRRNIELLKKGNKVVIAGQQAGLFMSPSYIIHKIVSILVVTKELKEKYDYDAVPVFWIAGEDHDFDEVNHTHLYDTYHRRRVKVHYKPNLTVPMSIGFYQYDKKAMTAVLDKVLKYLGDSNYTADLKKKTAAAIERCTTWTELFHSLVHDTFKEDGLVIFNSHLEAVRELEVPMLKNMFENHHKIDEAFKTGQSEFLSAVNKSPVIQTDTEVHLFGNASSTRELIAETASGYELGGEIFSAADIISRIEKTPAEFSNNVVTRPLMQEMLFNTAVFLGGGAEVSYWGELHKVFEVMHTPMPIVMKRMEFMHVDDRLEKLLDRYGLTLDNTITGQIQERKETLIETHTNDDIIDEIERVKATVEEAFKPLYNHADEYFSSGIIDGNKKIHMNELDYLKKRYTVDIKRRLRTELNNLDELSEKLMPNGALQERLYHPWQYLNGNWDYSPLSYTDKLTLIKS</sequence>
<evidence type="ECO:0000256" key="1">
    <source>
        <dbReference type="ARBA" id="ARBA00022598"/>
    </source>
</evidence>